<dbReference type="SMART" id="SM00271">
    <property type="entry name" value="DnaJ"/>
    <property type="match status" value="1"/>
</dbReference>
<organism evidence="4 5">
    <name type="scientific">Mortierella hygrophila</name>
    <dbReference type="NCBI Taxonomy" id="979708"/>
    <lineage>
        <taxon>Eukaryota</taxon>
        <taxon>Fungi</taxon>
        <taxon>Fungi incertae sedis</taxon>
        <taxon>Mucoromycota</taxon>
        <taxon>Mortierellomycotina</taxon>
        <taxon>Mortierellomycetes</taxon>
        <taxon>Mortierellales</taxon>
        <taxon>Mortierellaceae</taxon>
        <taxon>Mortierella</taxon>
    </lineage>
</organism>
<dbReference type="InterPro" id="IPR024586">
    <property type="entry name" value="DnaJ-like_C11_C"/>
</dbReference>
<dbReference type="GO" id="GO:0042407">
    <property type="term" value="P:cristae formation"/>
    <property type="evidence" value="ECO:0007669"/>
    <property type="project" value="TreeGrafter"/>
</dbReference>
<dbReference type="InterPro" id="IPR036869">
    <property type="entry name" value="J_dom_sf"/>
</dbReference>
<evidence type="ECO:0000313" key="4">
    <source>
        <dbReference type="EMBL" id="KAF9542055.1"/>
    </source>
</evidence>
<dbReference type="SUPFAM" id="SSF46565">
    <property type="entry name" value="Chaperone J-domain"/>
    <property type="match status" value="1"/>
</dbReference>
<accession>A0A9P6F4D5</accession>
<dbReference type="InterPro" id="IPR052243">
    <property type="entry name" value="Mito_inner_membrane_organizer"/>
</dbReference>
<keyword evidence="5" id="KW-1185">Reference proteome</keyword>
<dbReference type="InterPro" id="IPR055225">
    <property type="entry name" value="DNAJC11-like_beta-barrel"/>
</dbReference>
<dbReference type="PROSITE" id="PS50076">
    <property type="entry name" value="DNAJ_2"/>
    <property type="match status" value="1"/>
</dbReference>
<gene>
    <name evidence="4" type="ORF">EC957_002347</name>
</gene>
<evidence type="ECO:0000256" key="2">
    <source>
        <dbReference type="SAM" id="Coils"/>
    </source>
</evidence>
<reference evidence="4" key="1">
    <citation type="journal article" date="2020" name="Fungal Divers.">
        <title>Resolving the Mortierellaceae phylogeny through synthesis of multi-gene phylogenetics and phylogenomics.</title>
        <authorList>
            <person name="Vandepol N."/>
            <person name="Liber J."/>
            <person name="Desiro A."/>
            <person name="Na H."/>
            <person name="Kennedy M."/>
            <person name="Barry K."/>
            <person name="Grigoriev I.V."/>
            <person name="Miller A.N."/>
            <person name="O'Donnell K."/>
            <person name="Stajich J.E."/>
            <person name="Bonito G."/>
        </authorList>
    </citation>
    <scope>NUCLEOTIDE SEQUENCE</scope>
    <source>
        <strain evidence="4">NRRL 2591</strain>
    </source>
</reference>
<feature type="domain" description="J" evidence="3">
    <location>
        <begin position="46"/>
        <end position="114"/>
    </location>
</feature>
<dbReference type="CDD" id="cd06257">
    <property type="entry name" value="DnaJ"/>
    <property type="match status" value="1"/>
</dbReference>
<comment type="caution">
    <text evidence="4">The sequence shown here is derived from an EMBL/GenBank/DDBJ whole genome shotgun (WGS) entry which is preliminary data.</text>
</comment>
<protein>
    <recommendedName>
        <fullName evidence="3">J domain-containing protein</fullName>
    </recommendedName>
</protein>
<dbReference type="EMBL" id="JAAAXW010000148">
    <property type="protein sequence ID" value="KAF9542055.1"/>
    <property type="molecule type" value="Genomic_DNA"/>
</dbReference>
<evidence type="ECO:0000256" key="1">
    <source>
        <dbReference type="ARBA" id="ARBA00023186"/>
    </source>
</evidence>
<keyword evidence="1" id="KW-0143">Chaperone</keyword>
<dbReference type="Gene3D" id="1.10.287.110">
    <property type="entry name" value="DnaJ domain"/>
    <property type="match status" value="1"/>
</dbReference>
<dbReference type="PRINTS" id="PR00625">
    <property type="entry name" value="JDOMAIN"/>
</dbReference>
<dbReference type="Pfam" id="PF22774">
    <property type="entry name" value="DNAJC11_beta-barrel"/>
    <property type="match status" value="1"/>
</dbReference>
<evidence type="ECO:0000259" key="3">
    <source>
        <dbReference type="PROSITE" id="PS50076"/>
    </source>
</evidence>
<dbReference type="Pfam" id="PF00226">
    <property type="entry name" value="DnaJ"/>
    <property type="match status" value="1"/>
</dbReference>
<keyword evidence="2" id="KW-0175">Coiled coil</keyword>
<evidence type="ECO:0000313" key="5">
    <source>
        <dbReference type="Proteomes" id="UP000723463"/>
    </source>
</evidence>
<feature type="coiled-coil region" evidence="2">
    <location>
        <begin position="482"/>
        <end position="512"/>
    </location>
</feature>
<dbReference type="Pfam" id="PF11875">
    <property type="entry name" value="DnaJ-like_C11_C"/>
    <property type="match status" value="1"/>
</dbReference>
<dbReference type="PANTHER" id="PTHR44157">
    <property type="entry name" value="DNAJ HOMOLOG SUBFAMILY C MEMBER 11"/>
    <property type="match status" value="1"/>
</dbReference>
<dbReference type="GO" id="GO:0005739">
    <property type="term" value="C:mitochondrion"/>
    <property type="evidence" value="ECO:0007669"/>
    <property type="project" value="GOC"/>
</dbReference>
<dbReference type="InterPro" id="IPR001623">
    <property type="entry name" value="DnaJ_domain"/>
</dbReference>
<dbReference type="Proteomes" id="UP000723463">
    <property type="component" value="Unassembled WGS sequence"/>
</dbReference>
<dbReference type="PANTHER" id="PTHR44157:SF1">
    <property type="entry name" value="DNAJ HOMOLOG SUBFAMILY C MEMBER 11"/>
    <property type="match status" value="1"/>
</dbReference>
<dbReference type="AlphaFoldDB" id="A0A9P6F4D5"/>
<sequence>MSIMDDTTFEDKTMPAENYFTTSGAPINDPDDLLANLESRPPTETNHYAVLNVSRFASINEIKEAYRRLSELFDPEKHSDPALKNSAAAKQRVIKVAFDVLSNPKQRAEYDQHGDNGAASKWDIGHKVKTPQETMDDYARLAKEQKQLELENLVRSRNDITIHVDATRVFEHYQPPPISPFGRASIKKQRTPTVIDSLERTDISQLYMKNSFSTQFGPRTQLILGGDMTSRSGTGSGSITGTIRHIYSDKLSLELGASMLSPRAAIVKGTYNVDPLTFVAGTAHLRGTRGPTPLVMTFGRRITKGTTGYMTYKTGDWAIGSWGPAFGERQNYSSMALGITSTNAKDSYQVELLTGVLRSNLLMDRTWTVDESTRVRVGSNLSSTTGLTVSVGGDRRITQHTRLGLAVEVALSGGIAFNLKVMRLGQSVTVPIMLSNEFSPKFAFWGAVVPVCTLAALDLGYVKPKKRRERAQKLQELRQVHAEFIANQKKEAEEAVNLLKDSTARKTKQEQEKDGLVVVEAVYGNLNAHITADVTIAVQALVNNSQLVMPGGHSKNHVLGFYDPCLGEKKQLRIRYEFQKSMHEVVLDDIEHVALPARAHRLA</sequence>
<name>A0A9P6F4D5_9FUNG</name>
<proteinExistence type="predicted"/>